<evidence type="ECO:0000313" key="4">
    <source>
        <dbReference type="Proteomes" id="UP001285441"/>
    </source>
</evidence>
<keyword evidence="2" id="KW-0732">Signal</keyword>
<keyword evidence="1" id="KW-0812">Transmembrane</keyword>
<feature type="chain" id="PRO_5042255373" evidence="2">
    <location>
        <begin position="22"/>
        <end position="201"/>
    </location>
</feature>
<reference evidence="3" key="2">
    <citation type="submission" date="2023-06" db="EMBL/GenBank/DDBJ databases">
        <authorList>
            <consortium name="Lawrence Berkeley National Laboratory"/>
            <person name="Haridas S."/>
            <person name="Hensen N."/>
            <person name="Bonometti L."/>
            <person name="Westerberg I."/>
            <person name="Brannstrom I.O."/>
            <person name="Guillou S."/>
            <person name="Cros-Aarteil S."/>
            <person name="Calhoun S."/>
            <person name="Kuo A."/>
            <person name="Mondo S."/>
            <person name="Pangilinan J."/>
            <person name="Riley R."/>
            <person name="LaButti K."/>
            <person name="Andreopoulos B."/>
            <person name="Lipzen A."/>
            <person name="Chen C."/>
            <person name="Yanf M."/>
            <person name="Daum C."/>
            <person name="Ng V."/>
            <person name="Clum A."/>
            <person name="Steindorff A."/>
            <person name="Ohm R."/>
            <person name="Martin F."/>
            <person name="Silar P."/>
            <person name="Natvig D."/>
            <person name="Lalanne C."/>
            <person name="Gautier V."/>
            <person name="Ament-velasquez S.L."/>
            <person name="Kruys A."/>
            <person name="Hutchinson M.I."/>
            <person name="Powell A.J."/>
            <person name="Barry K."/>
            <person name="Miller A.N."/>
            <person name="Grigoriev I.V."/>
            <person name="Debuchy R."/>
            <person name="Gladieux P."/>
            <person name="Thoren M.H."/>
            <person name="Johannesson H."/>
        </authorList>
    </citation>
    <scope>NUCLEOTIDE SEQUENCE</scope>
    <source>
        <strain evidence="3">CBS 232.78</strain>
    </source>
</reference>
<organism evidence="3 4">
    <name type="scientific">Podospora didyma</name>
    <dbReference type="NCBI Taxonomy" id="330526"/>
    <lineage>
        <taxon>Eukaryota</taxon>
        <taxon>Fungi</taxon>
        <taxon>Dikarya</taxon>
        <taxon>Ascomycota</taxon>
        <taxon>Pezizomycotina</taxon>
        <taxon>Sordariomycetes</taxon>
        <taxon>Sordariomycetidae</taxon>
        <taxon>Sordariales</taxon>
        <taxon>Podosporaceae</taxon>
        <taxon>Podospora</taxon>
    </lineage>
</organism>
<gene>
    <name evidence="3" type="ORF">B0H63DRAFT_486465</name>
</gene>
<comment type="caution">
    <text evidence="3">The sequence shown here is derived from an EMBL/GenBank/DDBJ whole genome shotgun (WGS) entry which is preliminary data.</text>
</comment>
<feature type="signal peptide" evidence="2">
    <location>
        <begin position="1"/>
        <end position="21"/>
    </location>
</feature>
<accession>A0AAE0N482</accession>
<sequence length="201" mass="21915">MMNFCGLLGSLLAFLACRAVADFTNSFDSITGGLGISLTWDAVAPQYYPLRITAQLIDKGADNKANVYKSNITTSVDGNSYQWIGAPYPLRWIRSGLYQLELRPSVWTSGDPPVLAKSPFFAVQDQVTVLNPSSSPPKPTLVDVKSETPSGVNKSLAIGLGVAIGLPSVVALVLVGWCFRKRRRAAAMEKRRLKRSEFIIH</sequence>
<proteinExistence type="predicted"/>
<dbReference type="AlphaFoldDB" id="A0AAE0N482"/>
<keyword evidence="1" id="KW-1133">Transmembrane helix</keyword>
<keyword evidence="4" id="KW-1185">Reference proteome</keyword>
<keyword evidence="1" id="KW-0472">Membrane</keyword>
<evidence type="ECO:0000313" key="3">
    <source>
        <dbReference type="EMBL" id="KAK3370211.1"/>
    </source>
</evidence>
<evidence type="ECO:0000256" key="1">
    <source>
        <dbReference type="SAM" id="Phobius"/>
    </source>
</evidence>
<reference evidence="3" key="1">
    <citation type="journal article" date="2023" name="Mol. Phylogenet. Evol.">
        <title>Genome-scale phylogeny and comparative genomics of the fungal order Sordariales.</title>
        <authorList>
            <person name="Hensen N."/>
            <person name="Bonometti L."/>
            <person name="Westerberg I."/>
            <person name="Brannstrom I.O."/>
            <person name="Guillou S."/>
            <person name="Cros-Aarteil S."/>
            <person name="Calhoun S."/>
            <person name="Haridas S."/>
            <person name="Kuo A."/>
            <person name="Mondo S."/>
            <person name="Pangilinan J."/>
            <person name="Riley R."/>
            <person name="LaButti K."/>
            <person name="Andreopoulos B."/>
            <person name="Lipzen A."/>
            <person name="Chen C."/>
            <person name="Yan M."/>
            <person name="Daum C."/>
            <person name="Ng V."/>
            <person name="Clum A."/>
            <person name="Steindorff A."/>
            <person name="Ohm R.A."/>
            <person name="Martin F."/>
            <person name="Silar P."/>
            <person name="Natvig D.O."/>
            <person name="Lalanne C."/>
            <person name="Gautier V."/>
            <person name="Ament-Velasquez S.L."/>
            <person name="Kruys A."/>
            <person name="Hutchinson M.I."/>
            <person name="Powell A.J."/>
            <person name="Barry K."/>
            <person name="Miller A.N."/>
            <person name="Grigoriev I.V."/>
            <person name="Debuchy R."/>
            <person name="Gladieux P."/>
            <person name="Hiltunen Thoren M."/>
            <person name="Johannesson H."/>
        </authorList>
    </citation>
    <scope>NUCLEOTIDE SEQUENCE</scope>
    <source>
        <strain evidence="3">CBS 232.78</strain>
    </source>
</reference>
<name>A0AAE0N482_9PEZI</name>
<protein>
    <submittedName>
        <fullName evidence="3">Uncharacterized protein</fullName>
    </submittedName>
</protein>
<evidence type="ECO:0000256" key="2">
    <source>
        <dbReference type="SAM" id="SignalP"/>
    </source>
</evidence>
<dbReference type="Proteomes" id="UP001285441">
    <property type="component" value="Unassembled WGS sequence"/>
</dbReference>
<dbReference type="EMBL" id="JAULSW010000009">
    <property type="protein sequence ID" value="KAK3370211.1"/>
    <property type="molecule type" value="Genomic_DNA"/>
</dbReference>
<feature type="transmembrane region" description="Helical" evidence="1">
    <location>
        <begin position="156"/>
        <end position="179"/>
    </location>
</feature>